<keyword evidence="6" id="KW-0812">Transmembrane</keyword>
<evidence type="ECO:0000256" key="4">
    <source>
        <dbReference type="ARBA" id="ARBA00023315"/>
    </source>
</evidence>
<feature type="transmembrane region" description="Helical" evidence="6">
    <location>
        <begin position="78"/>
        <end position="99"/>
    </location>
</feature>
<keyword evidence="8" id="KW-1185">Reference proteome</keyword>
<feature type="transmembrane region" description="Helical" evidence="6">
    <location>
        <begin position="150"/>
        <end position="178"/>
    </location>
</feature>
<dbReference type="EMBL" id="VIIS01000524">
    <property type="protein sequence ID" value="KAF0307969.1"/>
    <property type="molecule type" value="Genomic_DNA"/>
</dbReference>
<keyword evidence="6" id="KW-1133">Transmembrane helix</keyword>
<name>A0A6A4WRR7_AMPAM</name>
<feature type="transmembrane region" description="Helical" evidence="6">
    <location>
        <begin position="199"/>
        <end position="217"/>
    </location>
</feature>
<evidence type="ECO:0000313" key="8">
    <source>
        <dbReference type="Proteomes" id="UP000440578"/>
    </source>
</evidence>
<keyword evidence="2 7" id="KW-0808">Transferase</keyword>
<sequence>MEVDKLRSRIQVLQEDITSEFRSQLSTILEQHLAGLEQVSAPRENGDVKGNKRSKGKQFVARESLLTELFEISHIRTIYHIFLAMLALMFLHSILYDLAELDSTSQVRWRLVALHFGQVVGCVVYTAFLLERLVLPPFQRYGLGRMTWRHLVVHVFGSVMPGMLCYLCAFFALLHAWMNAFAEMTRFADRMFYQDVARLRGKFLATLSVFVVSSIVHEYTLMLVFNFCFPVLFIQFGVFGVLLHFFNVRSAGGNVLLWMTLSLGIGIDLAFYAAEWYARQNCPSIYENVYADFFSSRALSCWSGNGVADTVVRASA</sequence>
<evidence type="ECO:0000256" key="5">
    <source>
        <dbReference type="PIRSR" id="PIRSR000439-1"/>
    </source>
</evidence>
<dbReference type="Proteomes" id="UP000440578">
    <property type="component" value="Unassembled WGS sequence"/>
</dbReference>
<dbReference type="PIRSF" id="PIRSF000439">
    <property type="entry name" value="Oat_ACAT_DAG_ARE"/>
    <property type="match status" value="1"/>
</dbReference>
<comment type="subcellular location">
    <subcellularLocation>
        <location evidence="1">Endoplasmic reticulum membrane</location>
        <topology evidence="1">Multi-pass membrane protein</topology>
    </subcellularLocation>
</comment>
<dbReference type="AlphaFoldDB" id="A0A6A4WRR7"/>
<reference evidence="7 8" key="1">
    <citation type="submission" date="2019-07" db="EMBL/GenBank/DDBJ databases">
        <title>Draft genome assembly of a fouling barnacle, Amphibalanus amphitrite (Darwin, 1854): The first reference genome for Thecostraca.</title>
        <authorList>
            <person name="Kim W."/>
        </authorList>
    </citation>
    <scope>NUCLEOTIDE SEQUENCE [LARGE SCALE GENOMIC DNA]</scope>
    <source>
        <strain evidence="7">SNU_AA5</strain>
        <tissue evidence="7">Soma without cirri and trophi</tissue>
    </source>
</reference>
<dbReference type="PANTHER" id="PTHR10408:SF8">
    <property type="entry name" value="O-ACYLTRANSFERASE"/>
    <property type="match status" value="1"/>
</dbReference>
<dbReference type="PANTHER" id="PTHR10408">
    <property type="entry name" value="STEROL O-ACYLTRANSFERASE"/>
    <property type="match status" value="1"/>
</dbReference>
<dbReference type="GO" id="GO:0008203">
    <property type="term" value="P:cholesterol metabolic process"/>
    <property type="evidence" value="ECO:0007669"/>
    <property type="project" value="TreeGrafter"/>
</dbReference>
<keyword evidence="6" id="KW-0472">Membrane</keyword>
<proteinExistence type="predicted"/>
<accession>A0A6A4WRR7</accession>
<dbReference type="GO" id="GO:0008374">
    <property type="term" value="F:O-acyltransferase activity"/>
    <property type="evidence" value="ECO:0007669"/>
    <property type="project" value="InterPro"/>
</dbReference>
<feature type="transmembrane region" description="Helical" evidence="6">
    <location>
        <begin position="255"/>
        <end position="274"/>
    </location>
</feature>
<evidence type="ECO:0000256" key="3">
    <source>
        <dbReference type="ARBA" id="ARBA00022824"/>
    </source>
</evidence>
<keyword evidence="4 7" id="KW-0012">Acyltransferase</keyword>
<gene>
    <name evidence="7" type="primary">SOAT1</name>
    <name evidence="7" type="ORF">FJT64_020766</name>
</gene>
<keyword evidence="3" id="KW-0256">Endoplasmic reticulum</keyword>
<organism evidence="7 8">
    <name type="scientific">Amphibalanus amphitrite</name>
    <name type="common">Striped barnacle</name>
    <name type="synonym">Balanus amphitrite</name>
    <dbReference type="NCBI Taxonomy" id="1232801"/>
    <lineage>
        <taxon>Eukaryota</taxon>
        <taxon>Metazoa</taxon>
        <taxon>Ecdysozoa</taxon>
        <taxon>Arthropoda</taxon>
        <taxon>Crustacea</taxon>
        <taxon>Multicrustacea</taxon>
        <taxon>Cirripedia</taxon>
        <taxon>Thoracica</taxon>
        <taxon>Thoracicalcarea</taxon>
        <taxon>Balanomorpha</taxon>
        <taxon>Balanoidea</taxon>
        <taxon>Balanidae</taxon>
        <taxon>Amphibalaninae</taxon>
        <taxon>Amphibalanus</taxon>
    </lineage>
</organism>
<dbReference type="OrthoDB" id="10039049at2759"/>
<dbReference type="GO" id="GO:0005789">
    <property type="term" value="C:endoplasmic reticulum membrane"/>
    <property type="evidence" value="ECO:0007669"/>
    <property type="project" value="UniProtKB-SubCell"/>
</dbReference>
<comment type="caution">
    <text evidence="7">The sequence shown here is derived from an EMBL/GenBank/DDBJ whole genome shotgun (WGS) entry which is preliminary data.</text>
</comment>
<protein>
    <submittedName>
        <fullName evidence="7">Sterol O-acyltransferase 1</fullName>
    </submittedName>
</protein>
<dbReference type="InterPro" id="IPR014371">
    <property type="entry name" value="Oat_ACAT_DAG_ARE"/>
</dbReference>
<feature type="active site" evidence="5">
    <location>
        <position position="217"/>
    </location>
</feature>
<feature type="transmembrane region" description="Helical" evidence="6">
    <location>
        <begin position="111"/>
        <end position="130"/>
    </location>
</feature>
<evidence type="ECO:0000313" key="7">
    <source>
        <dbReference type="EMBL" id="KAF0307969.1"/>
    </source>
</evidence>
<feature type="transmembrane region" description="Helical" evidence="6">
    <location>
        <begin position="223"/>
        <end position="243"/>
    </location>
</feature>
<evidence type="ECO:0000256" key="1">
    <source>
        <dbReference type="ARBA" id="ARBA00004477"/>
    </source>
</evidence>
<evidence type="ECO:0000256" key="6">
    <source>
        <dbReference type="SAM" id="Phobius"/>
    </source>
</evidence>
<evidence type="ECO:0000256" key="2">
    <source>
        <dbReference type="ARBA" id="ARBA00022679"/>
    </source>
</evidence>